<comment type="caution">
    <text evidence="1">The sequence shown here is derived from an EMBL/GenBank/DDBJ whole genome shotgun (WGS) entry which is preliminary data.</text>
</comment>
<dbReference type="Proteomes" id="UP000019202">
    <property type="component" value="Unassembled WGS sequence"/>
</dbReference>
<evidence type="ECO:0000313" key="1">
    <source>
        <dbReference type="EMBL" id="CDL85506.1"/>
    </source>
</evidence>
<protein>
    <submittedName>
        <fullName evidence="1">Uncharacterized protein</fullName>
    </submittedName>
</protein>
<dbReference type="EMBL" id="CBXF010000143">
    <property type="protein sequence ID" value="CDL85506.1"/>
    <property type="molecule type" value="Genomic_DNA"/>
</dbReference>
<dbReference type="AlphaFoldDB" id="W1J6M8"/>
<sequence>MCLTLFLSPITRNAGNNNVFVYSPTLSLELQFNYAIRLCFKG</sequence>
<proteinExistence type="predicted"/>
<gene>
    <name evidence="1" type="ORF">XSR1_80012</name>
</gene>
<accession>W1J6M8</accession>
<keyword evidence="2" id="KW-1185">Reference proteome</keyword>
<reference evidence="1" key="1">
    <citation type="submission" date="2013-11" db="EMBL/GenBank/DDBJ databases">
        <title>Draft genome sequence and annotation of the entomopathogenic bacteria, Xenorhabdus cabanillasi strain JM26 and Xenorhabdus szentirmai strain DSM 16338.</title>
        <authorList>
            <person name="Gualtieri M."/>
            <person name="Ogier J.C."/>
            <person name="Pages S."/>
            <person name="Givaudan A."/>
            <person name="Gaudriault S."/>
        </authorList>
    </citation>
    <scope>NUCLEOTIDE SEQUENCE [LARGE SCALE GENOMIC DNA]</scope>
    <source>
        <strain evidence="1">DSM 16338</strain>
    </source>
</reference>
<evidence type="ECO:0000313" key="2">
    <source>
        <dbReference type="Proteomes" id="UP000019202"/>
    </source>
</evidence>
<name>W1J6M8_9GAMM</name>
<organism evidence="1 2">
    <name type="scientific">Xenorhabdus szentirmaii DSM 16338</name>
    <dbReference type="NCBI Taxonomy" id="1427518"/>
    <lineage>
        <taxon>Bacteria</taxon>
        <taxon>Pseudomonadati</taxon>
        <taxon>Pseudomonadota</taxon>
        <taxon>Gammaproteobacteria</taxon>
        <taxon>Enterobacterales</taxon>
        <taxon>Morganellaceae</taxon>
        <taxon>Xenorhabdus</taxon>
    </lineage>
</organism>